<dbReference type="Gene3D" id="3.30.450.20">
    <property type="entry name" value="PAS domain"/>
    <property type="match status" value="1"/>
</dbReference>
<dbReference type="InterPro" id="IPR005467">
    <property type="entry name" value="His_kinase_dom"/>
</dbReference>
<dbReference type="CDD" id="cd16922">
    <property type="entry name" value="HATPase_EvgS-ArcB-TorS-like"/>
    <property type="match status" value="1"/>
</dbReference>
<feature type="domain" description="PAS" evidence="11">
    <location>
        <begin position="234"/>
        <end position="305"/>
    </location>
</feature>
<proteinExistence type="predicted"/>
<dbReference type="InterPro" id="IPR003661">
    <property type="entry name" value="HisK_dim/P_dom"/>
</dbReference>
<dbReference type="InterPro" id="IPR011006">
    <property type="entry name" value="CheY-like_superfamily"/>
</dbReference>
<dbReference type="SUPFAM" id="SSF47384">
    <property type="entry name" value="Homodimeric domain of signal transducing histidine kinase"/>
    <property type="match status" value="1"/>
</dbReference>
<dbReference type="SMART" id="SM00388">
    <property type="entry name" value="HisKA"/>
    <property type="match status" value="1"/>
</dbReference>
<feature type="region of interest" description="Disordered" evidence="7">
    <location>
        <begin position="739"/>
        <end position="782"/>
    </location>
</feature>
<sequence>MPSDAQEIDDKISDFQHRNSRDGLFLRYARGRARHFLYRQVATVLGAVTLAVLFAPWAGLAAVGFAVVGELVDCSVLLSVPGLHQAGIPMFRLRLAATLSAAIQAVGIAAAVLLAQRLAGNEAEALFAMTFLSAAAINAGIAAYYFPPAALARLAVYGVTLVVYLYLRFPDLTPAGSAAVLDLAGIVMMGFMVQAFVRTSWTRAESQHRQRLSVLELSRDVARANAELQHRQKELKQLSLVARHANDSVIVSGADRRILWVNDAFTRTTGFSRAEAVGRSPADLLNGRGTDLETSARLEAAIQAGRPFRTEILNYTKAGKPIWVDTNLVPVLDGRGRVDTVIAIERNVTEARESARMLAEATRAAERGARAKAAFLANVSHEIRTPMNGIIGISDLLSETPLSSEQSGHVDTIRTSAEALLTLVNDVLDVSKLEAEKLRIEAEPFSPLACIRSAVELLRGQARDKGLYLDMVQDSALPDTLLGDEGRIRQVLVNLIGNAVKFTDAGGVRVEFSAHRDGDRIRLDLRVRDTGAGIPEDRQEAVFDQFEQAEPGTARKFGGTGLGLSISRQLARAMGGDLTLEPTDPPGSCFYLSLKLRTATPDRIAPAAPPVQQAPLARMSVVLADDNEINCKLIEAYLKDQDIALHIARDGREAVDLVAAHPPDLVLMDMSMPEIDGLQATRMIREMPIPQPAIIALTANAFPSDRARCFDAGMNGFLTKPLRRARLLEVIAEVMAKHDTENQKPLGNKGPDDVSRGPMSKGGPGWRSQHGSGTTNGKSIRS</sequence>
<evidence type="ECO:0000256" key="2">
    <source>
        <dbReference type="ARBA" id="ARBA00012438"/>
    </source>
</evidence>
<dbReference type="Pfam" id="PF00512">
    <property type="entry name" value="HisKA"/>
    <property type="match status" value="1"/>
</dbReference>
<organism evidence="13 14">
    <name type="scientific">Mesobacterium hydrothermale</name>
    <dbReference type="NCBI Taxonomy" id="3111907"/>
    <lineage>
        <taxon>Bacteria</taxon>
        <taxon>Pseudomonadati</taxon>
        <taxon>Pseudomonadota</taxon>
        <taxon>Alphaproteobacteria</taxon>
        <taxon>Rhodobacterales</taxon>
        <taxon>Roseobacteraceae</taxon>
        <taxon>Mesobacterium</taxon>
    </lineage>
</organism>
<keyword evidence="14" id="KW-1185">Reference proteome</keyword>
<feature type="domain" description="Histidine kinase" evidence="9">
    <location>
        <begin position="378"/>
        <end position="598"/>
    </location>
</feature>
<dbReference type="NCBIfam" id="TIGR00229">
    <property type="entry name" value="sensory_box"/>
    <property type="match status" value="1"/>
</dbReference>
<dbReference type="SMART" id="SM00387">
    <property type="entry name" value="HATPase_c"/>
    <property type="match status" value="1"/>
</dbReference>
<feature type="modified residue" description="4-aspartylphosphate" evidence="5">
    <location>
        <position position="669"/>
    </location>
</feature>
<keyword evidence="8" id="KW-1133">Transmembrane helix</keyword>
<dbReference type="Pfam" id="PF00072">
    <property type="entry name" value="Response_reg"/>
    <property type="match status" value="1"/>
</dbReference>
<dbReference type="SMART" id="SM00091">
    <property type="entry name" value="PAS"/>
    <property type="match status" value="1"/>
</dbReference>
<comment type="catalytic activity">
    <reaction evidence="1">
        <text>ATP + protein L-histidine = ADP + protein N-phospho-L-histidine.</text>
        <dbReference type="EC" id="2.7.13.3"/>
    </reaction>
</comment>
<dbReference type="SUPFAM" id="SSF55785">
    <property type="entry name" value="PYP-like sensor domain (PAS domain)"/>
    <property type="match status" value="1"/>
</dbReference>
<dbReference type="EMBL" id="JAYLLH010000006">
    <property type="protein sequence ID" value="MEC3860933.1"/>
    <property type="molecule type" value="Genomic_DNA"/>
</dbReference>
<dbReference type="Proteomes" id="UP001348149">
    <property type="component" value="Unassembled WGS sequence"/>
</dbReference>
<dbReference type="InterPro" id="IPR004358">
    <property type="entry name" value="Sig_transdc_His_kin-like_C"/>
</dbReference>
<dbReference type="PANTHER" id="PTHR45339">
    <property type="entry name" value="HYBRID SIGNAL TRANSDUCTION HISTIDINE KINASE J"/>
    <property type="match status" value="1"/>
</dbReference>
<evidence type="ECO:0000256" key="3">
    <source>
        <dbReference type="ARBA" id="ARBA00022553"/>
    </source>
</evidence>
<feature type="transmembrane region" description="Helical" evidence="8">
    <location>
        <begin position="175"/>
        <end position="197"/>
    </location>
</feature>
<dbReference type="Gene3D" id="1.10.287.130">
    <property type="match status" value="1"/>
</dbReference>
<dbReference type="PRINTS" id="PR00344">
    <property type="entry name" value="BCTRLSENSOR"/>
</dbReference>
<evidence type="ECO:0000259" key="10">
    <source>
        <dbReference type="PROSITE" id="PS50110"/>
    </source>
</evidence>
<keyword evidence="4" id="KW-0902">Two-component regulatory system</keyword>
<feature type="transmembrane region" description="Helical" evidence="8">
    <location>
        <begin position="125"/>
        <end position="146"/>
    </location>
</feature>
<dbReference type="InterPro" id="IPR036097">
    <property type="entry name" value="HisK_dim/P_sf"/>
</dbReference>
<feature type="compositionally biased region" description="Polar residues" evidence="7">
    <location>
        <begin position="769"/>
        <end position="782"/>
    </location>
</feature>
<evidence type="ECO:0000256" key="5">
    <source>
        <dbReference type="PROSITE-ProRule" id="PRU00169"/>
    </source>
</evidence>
<dbReference type="PROSITE" id="PS50109">
    <property type="entry name" value="HIS_KIN"/>
    <property type="match status" value="1"/>
</dbReference>
<dbReference type="InterPro" id="IPR000700">
    <property type="entry name" value="PAS-assoc_C"/>
</dbReference>
<feature type="domain" description="Response regulatory" evidence="10">
    <location>
        <begin position="620"/>
        <end position="735"/>
    </location>
</feature>
<gene>
    <name evidence="13" type="ORF">VK792_06525</name>
</gene>
<dbReference type="Gene3D" id="3.30.565.10">
    <property type="entry name" value="Histidine kinase-like ATPase, C-terminal domain"/>
    <property type="match status" value="1"/>
</dbReference>
<dbReference type="SMART" id="SM00086">
    <property type="entry name" value="PAC"/>
    <property type="match status" value="1"/>
</dbReference>
<evidence type="ECO:0000256" key="1">
    <source>
        <dbReference type="ARBA" id="ARBA00000085"/>
    </source>
</evidence>
<dbReference type="SUPFAM" id="SSF52172">
    <property type="entry name" value="CheY-like"/>
    <property type="match status" value="1"/>
</dbReference>
<accession>A0ABU6HHK0</accession>
<protein>
    <recommendedName>
        <fullName evidence="2">histidine kinase</fullName>
        <ecNumber evidence="2">2.7.13.3</ecNumber>
    </recommendedName>
</protein>
<feature type="transmembrane region" description="Helical" evidence="8">
    <location>
        <begin position="151"/>
        <end position="169"/>
    </location>
</feature>
<dbReference type="PROSITE" id="PS50113">
    <property type="entry name" value="PAC"/>
    <property type="match status" value="1"/>
</dbReference>
<dbReference type="InterPro" id="IPR001789">
    <property type="entry name" value="Sig_transdc_resp-reg_receiver"/>
</dbReference>
<keyword evidence="6" id="KW-0175">Coiled coil</keyword>
<keyword evidence="8" id="KW-0812">Transmembrane</keyword>
<evidence type="ECO:0000259" key="11">
    <source>
        <dbReference type="PROSITE" id="PS50112"/>
    </source>
</evidence>
<dbReference type="Pfam" id="PF13426">
    <property type="entry name" value="PAS_9"/>
    <property type="match status" value="1"/>
</dbReference>
<evidence type="ECO:0000256" key="7">
    <source>
        <dbReference type="SAM" id="MobiDB-lite"/>
    </source>
</evidence>
<comment type="caution">
    <text evidence="13">The sequence shown here is derived from an EMBL/GenBank/DDBJ whole genome shotgun (WGS) entry which is preliminary data.</text>
</comment>
<dbReference type="InterPro" id="IPR003594">
    <property type="entry name" value="HATPase_dom"/>
</dbReference>
<reference evidence="13 14" key="1">
    <citation type="submission" date="2024-01" db="EMBL/GenBank/DDBJ databases">
        <title>Mesobacterium rodlantinim sp. nov., isolated from shallow sea hydrothermal systems off Kueishantao Island.</title>
        <authorList>
            <person name="Su Z."/>
            <person name="Tang K."/>
        </authorList>
    </citation>
    <scope>NUCLEOTIDE SEQUENCE [LARGE SCALE GENOMIC DNA]</scope>
    <source>
        <strain evidence="13 14">TK19101</strain>
    </source>
</reference>
<dbReference type="CDD" id="cd00130">
    <property type="entry name" value="PAS"/>
    <property type="match status" value="1"/>
</dbReference>
<dbReference type="InterPro" id="IPR035965">
    <property type="entry name" value="PAS-like_dom_sf"/>
</dbReference>
<evidence type="ECO:0000259" key="12">
    <source>
        <dbReference type="PROSITE" id="PS50113"/>
    </source>
</evidence>
<name>A0ABU6HHK0_9RHOB</name>
<dbReference type="EC" id="2.7.13.3" evidence="2"/>
<dbReference type="PROSITE" id="PS50112">
    <property type="entry name" value="PAS"/>
    <property type="match status" value="1"/>
</dbReference>
<keyword evidence="8" id="KW-0472">Membrane</keyword>
<dbReference type="SUPFAM" id="SSF55874">
    <property type="entry name" value="ATPase domain of HSP90 chaperone/DNA topoisomerase II/histidine kinase"/>
    <property type="match status" value="1"/>
</dbReference>
<dbReference type="RefSeq" id="WP_326296568.1">
    <property type="nucleotide sequence ID" value="NZ_JAYLLH010000006.1"/>
</dbReference>
<evidence type="ECO:0000259" key="9">
    <source>
        <dbReference type="PROSITE" id="PS50109"/>
    </source>
</evidence>
<dbReference type="Pfam" id="PF02518">
    <property type="entry name" value="HATPase_c"/>
    <property type="match status" value="1"/>
</dbReference>
<feature type="transmembrane region" description="Helical" evidence="8">
    <location>
        <begin position="36"/>
        <end position="55"/>
    </location>
</feature>
<dbReference type="InterPro" id="IPR001610">
    <property type="entry name" value="PAC"/>
</dbReference>
<feature type="coiled-coil region" evidence="6">
    <location>
        <begin position="214"/>
        <end position="241"/>
    </location>
</feature>
<feature type="domain" description="PAC" evidence="12">
    <location>
        <begin position="306"/>
        <end position="360"/>
    </location>
</feature>
<dbReference type="CDD" id="cd17546">
    <property type="entry name" value="REC_hyHK_CKI1_RcsC-like"/>
    <property type="match status" value="1"/>
</dbReference>
<evidence type="ECO:0000313" key="13">
    <source>
        <dbReference type="EMBL" id="MEC3860933.1"/>
    </source>
</evidence>
<dbReference type="InterPro" id="IPR036890">
    <property type="entry name" value="HATPase_C_sf"/>
</dbReference>
<dbReference type="PROSITE" id="PS50110">
    <property type="entry name" value="RESPONSE_REGULATORY"/>
    <property type="match status" value="1"/>
</dbReference>
<dbReference type="Gene3D" id="3.40.50.2300">
    <property type="match status" value="1"/>
</dbReference>
<dbReference type="PANTHER" id="PTHR45339:SF1">
    <property type="entry name" value="HYBRID SIGNAL TRANSDUCTION HISTIDINE KINASE J"/>
    <property type="match status" value="1"/>
</dbReference>
<dbReference type="InterPro" id="IPR000014">
    <property type="entry name" value="PAS"/>
</dbReference>
<keyword evidence="3 5" id="KW-0597">Phosphoprotein</keyword>
<evidence type="ECO:0000256" key="6">
    <source>
        <dbReference type="SAM" id="Coils"/>
    </source>
</evidence>
<dbReference type="CDD" id="cd00082">
    <property type="entry name" value="HisKA"/>
    <property type="match status" value="1"/>
</dbReference>
<feature type="transmembrane region" description="Helical" evidence="8">
    <location>
        <begin position="95"/>
        <end position="119"/>
    </location>
</feature>
<evidence type="ECO:0000256" key="8">
    <source>
        <dbReference type="SAM" id="Phobius"/>
    </source>
</evidence>
<evidence type="ECO:0000313" key="14">
    <source>
        <dbReference type="Proteomes" id="UP001348149"/>
    </source>
</evidence>
<evidence type="ECO:0000256" key="4">
    <source>
        <dbReference type="ARBA" id="ARBA00023012"/>
    </source>
</evidence>
<dbReference type="SMART" id="SM00448">
    <property type="entry name" value="REC"/>
    <property type="match status" value="1"/>
</dbReference>